<keyword evidence="2" id="KW-1133">Transmembrane helix</keyword>
<dbReference type="PANTHER" id="PTHR33392">
    <property type="entry name" value="POLYISOPRENYL-TEICHOIC ACID--PEPTIDOGLYCAN TEICHOIC ACID TRANSFERASE TAGU"/>
    <property type="match status" value="1"/>
</dbReference>
<feature type="transmembrane region" description="Helical" evidence="2">
    <location>
        <begin position="25"/>
        <end position="46"/>
    </location>
</feature>
<gene>
    <name evidence="4" type="ORF">GCM10009755_17960</name>
</gene>
<dbReference type="RefSeq" id="WP_344308944.1">
    <property type="nucleotide sequence ID" value="NZ_BAAANO010000016.1"/>
</dbReference>
<dbReference type="InterPro" id="IPR050922">
    <property type="entry name" value="LytR/CpsA/Psr_CW_biosynth"/>
</dbReference>
<comment type="caution">
    <text evidence="4">The sequence shown here is derived from an EMBL/GenBank/DDBJ whole genome shotgun (WGS) entry which is preliminary data.</text>
</comment>
<dbReference type="EMBL" id="BAAANO010000016">
    <property type="protein sequence ID" value="GAA2007972.1"/>
    <property type="molecule type" value="Genomic_DNA"/>
</dbReference>
<evidence type="ECO:0000313" key="5">
    <source>
        <dbReference type="Proteomes" id="UP001500755"/>
    </source>
</evidence>
<feature type="domain" description="Cell envelope-related transcriptional attenuator" evidence="3">
    <location>
        <begin position="162"/>
        <end position="342"/>
    </location>
</feature>
<keyword evidence="5" id="KW-1185">Reference proteome</keyword>
<organism evidence="4 5">
    <name type="scientific">Brevibacterium samyangense</name>
    <dbReference type="NCBI Taxonomy" id="366888"/>
    <lineage>
        <taxon>Bacteria</taxon>
        <taxon>Bacillati</taxon>
        <taxon>Actinomycetota</taxon>
        <taxon>Actinomycetes</taxon>
        <taxon>Micrococcales</taxon>
        <taxon>Brevibacteriaceae</taxon>
        <taxon>Brevibacterium</taxon>
    </lineage>
</organism>
<feature type="transmembrane region" description="Helical" evidence="2">
    <location>
        <begin position="58"/>
        <end position="79"/>
    </location>
</feature>
<evidence type="ECO:0000256" key="2">
    <source>
        <dbReference type="SAM" id="Phobius"/>
    </source>
</evidence>
<feature type="transmembrane region" description="Helical" evidence="2">
    <location>
        <begin position="99"/>
        <end position="119"/>
    </location>
</feature>
<reference evidence="5" key="1">
    <citation type="journal article" date="2019" name="Int. J. Syst. Evol. Microbiol.">
        <title>The Global Catalogue of Microorganisms (GCM) 10K type strain sequencing project: providing services to taxonomists for standard genome sequencing and annotation.</title>
        <authorList>
            <consortium name="The Broad Institute Genomics Platform"/>
            <consortium name="The Broad Institute Genome Sequencing Center for Infectious Disease"/>
            <person name="Wu L."/>
            <person name="Ma J."/>
        </authorList>
    </citation>
    <scope>NUCLEOTIDE SEQUENCE [LARGE SCALE GENOMIC DNA]</scope>
    <source>
        <strain evidence="5">JCM 14546</strain>
    </source>
</reference>
<evidence type="ECO:0000259" key="3">
    <source>
        <dbReference type="Pfam" id="PF03816"/>
    </source>
</evidence>
<name>A0ABP5EU56_9MICO</name>
<protein>
    <recommendedName>
        <fullName evidence="3">Cell envelope-related transcriptional attenuator domain-containing protein</fullName>
    </recommendedName>
</protein>
<dbReference type="Gene3D" id="3.40.630.190">
    <property type="entry name" value="LCP protein"/>
    <property type="match status" value="1"/>
</dbReference>
<keyword evidence="2" id="KW-0812">Transmembrane</keyword>
<keyword evidence="2" id="KW-0472">Membrane</keyword>
<dbReference type="Pfam" id="PF03816">
    <property type="entry name" value="LytR_cpsA_psr"/>
    <property type="match status" value="1"/>
</dbReference>
<comment type="similarity">
    <text evidence="1">Belongs to the LytR/CpsA/Psr (LCP) family.</text>
</comment>
<accession>A0ABP5EU56</accession>
<dbReference type="Proteomes" id="UP001500755">
    <property type="component" value="Unassembled WGS sequence"/>
</dbReference>
<sequence length="471" mass="49877">MLLGAAFVLPGAVQSLLGARRWGRIAMGGYLGSLALLVLLLVAVFVRREFVFTLGTSPVALALLTLWLLVVAVGWILTFLDAIRRIRLVTLSAGTRKKFLSVALVCALVVGGGLSYGAVMMNSQRSFMSSIFASGGAQKPVDGRYNIALLGSDAGDGREGIRPDSISVVSIDANTGQTVVIGLPRNMQNVPFPEDSPLHAEYPDGYDCGDECLLNAVYQLGEQHAESFEDPALAGPRAMMDAMSGATGLTVQYYAMIDLKGFESLIDALGGISLVSGVRVPVSAPIDKSTGEHGPVREWMEPGELELDGFHALWYARSREFSSDYERMVRQRCVQEAMLRQLDPATVLVRYQAIAQAAPDVVSTDIPQSMVDRFVDLALEAKSGNMETLNLTPPRVTPSTPDFEEAHALVAEAIAASAEAPTEEAAAGIPGTDAPVTVLAMGVGTPAVLAAGTDAGNADDGEGDRAICYVE</sequence>
<proteinExistence type="inferred from homology"/>
<evidence type="ECO:0000256" key="1">
    <source>
        <dbReference type="ARBA" id="ARBA00006068"/>
    </source>
</evidence>
<dbReference type="InterPro" id="IPR004474">
    <property type="entry name" value="LytR_CpsA_psr"/>
</dbReference>
<evidence type="ECO:0000313" key="4">
    <source>
        <dbReference type="EMBL" id="GAA2007972.1"/>
    </source>
</evidence>
<dbReference type="PANTHER" id="PTHR33392:SF6">
    <property type="entry name" value="POLYISOPRENYL-TEICHOIC ACID--PEPTIDOGLYCAN TEICHOIC ACID TRANSFERASE TAGU"/>
    <property type="match status" value="1"/>
</dbReference>